<dbReference type="InterPro" id="IPR005215">
    <property type="entry name" value="Trig_fac"/>
</dbReference>
<dbReference type="FunFam" id="3.10.50.40:FF:000001">
    <property type="entry name" value="Trigger factor"/>
    <property type="match status" value="1"/>
</dbReference>
<keyword evidence="7 12" id="KW-0143">Chaperone</keyword>
<evidence type="ECO:0000256" key="6">
    <source>
        <dbReference type="ARBA" id="ARBA00023110"/>
    </source>
</evidence>
<dbReference type="SUPFAM" id="SSF102735">
    <property type="entry name" value="Trigger factor ribosome-binding domain"/>
    <property type="match status" value="1"/>
</dbReference>
<evidence type="ECO:0000256" key="4">
    <source>
        <dbReference type="ARBA" id="ARBA00016902"/>
    </source>
</evidence>
<dbReference type="InterPro" id="IPR037041">
    <property type="entry name" value="Trigger_fac_C_sf"/>
</dbReference>
<dbReference type="STRING" id="37659.GCA_000703125_00251"/>
<evidence type="ECO:0000256" key="2">
    <source>
        <dbReference type="ARBA" id="ARBA00005464"/>
    </source>
</evidence>
<feature type="coiled-coil region" evidence="15">
    <location>
        <begin position="128"/>
        <end position="155"/>
    </location>
</feature>
<keyword evidence="12" id="KW-0963">Cytoplasm</keyword>
<dbReference type="PROSITE" id="PS50059">
    <property type="entry name" value="FKBP_PPIASE"/>
    <property type="match status" value="1"/>
</dbReference>
<dbReference type="PANTHER" id="PTHR30560:SF3">
    <property type="entry name" value="TRIGGER FACTOR-LIKE PROTEIN TIG, CHLOROPLASTIC"/>
    <property type="match status" value="1"/>
</dbReference>
<evidence type="ECO:0000256" key="7">
    <source>
        <dbReference type="ARBA" id="ARBA00023186"/>
    </source>
</evidence>
<dbReference type="GO" id="GO:0043022">
    <property type="term" value="F:ribosome binding"/>
    <property type="evidence" value="ECO:0007669"/>
    <property type="project" value="TreeGrafter"/>
</dbReference>
<evidence type="ECO:0000256" key="13">
    <source>
        <dbReference type="PROSITE-ProRule" id="PRU00277"/>
    </source>
</evidence>
<dbReference type="OrthoDB" id="9767721at2"/>
<comment type="similarity">
    <text evidence="2 12 14">Belongs to the FKBP-type PPIase family. Tig subfamily.</text>
</comment>
<dbReference type="AlphaFoldDB" id="A0A2S6FWN8"/>
<evidence type="ECO:0000256" key="9">
    <source>
        <dbReference type="ARBA" id="ARBA00023306"/>
    </source>
</evidence>
<dbReference type="Proteomes" id="UP000239863">
    <property type="component" value="Unassembled WGS sequence"/>
</dbReference>
<dbReference type="GO" id="GO:0043335">
    <property type="term" value="P:protein unfolding"/>
    <property type="evidence" value="ECO:0007669"/>
    <property type="project" value="TreeGrafter"/>
</dbReference>
<evidence type="ECO:0000256" key="1">
    <source>
        <dbReference type="ARBA" id="ARBA00000971"/>
    </source>
</evidence>
<dbReference type="SUPFAM" id="SSF109998">
    <property type="entry name" value="Triger factor/SurA peptide-binding domain-like"/>
    <property type="match status" value="1"/>
</dbReference>
<keyword evidence="8 12" id="KW-0413">Isomerase</keyword>
<dbReference type="GO" id="GO:0044183">
    <property type="term" value="F:protein folding chaperone"/>
    <property type="evidence" value="ECO:0007669"/>
    <property type="project" value="TreeGrafter"/>
</dbReference>
<accession>A0A2S6FWN8</accession>
<dbReference type="NCBIfam" id="TIGR00115">
    <property type="entry name" value="tig"/>
    <property type="match status" value="1"/>
</dbReference>
<evidence type="ECO:0000256" key="12">
    <source>
        <dbReference type="HAMAP-Rule" id="MF_00303"/>
    </source>
</evidence>
<dbReference type="GO" id="GO:0003755">
    <property type="term" value="F:peptidyl-prolyl cis-trans isomerase activity"/>
    <property type="evidence" value="ECO:0007669"/>
    <property type="project" value="UniProtKB-UniRule"/>
</dbReference>
<comment type="domain">
    <text evidence="12">Consists of 3 domains; the N-terminus binds the ribosome, the middle domain has PPIase activity, while the C-terminus has intrinsic chaperone activity on its own.</text>
</comment>
<evidence type="ECO:0000256" key="14">
    <source>
        <dbReference type="RuleBase" id="RU003914"/>
    </source>
</evidence>
<keyword evidence="9 12" id="KW-0131">Cell cycle</keyword>
<evidence type="ECO:0000256" key="11">
    <source>
        <dbReference type="ARBA" id="ARBA00029986"/>
    </source>
</evidence>
<dbReference type="GO" id="GO:0015031">
    <property type="term" value="P:protein transport"/>
    <property type="evidence" value="ECO:0007669"/>
    <property type="project" value="UniProtKB-UniRule"/>
</dbReference>
<sequence length="431" mass="49286">MNVKMEKPEINMVELEITVDAKKLSEALKKSYNKNVKKFNVPGFRKGKAPIGILKQYYGIEVLYEDAINFCCEDTYPKAIEENNLEVVDYPQIDIVQLEEGKDFIYTAKVVVKPEVELGEYKGLEIKKTKHEIDEEEVQKQLKAMQEKNARLEVKEEGKVEDGNIAVIDFKGFIDGEVFEGGEGKEYPLEIGSGTFIGDFEQQLIGTAIGESKNINVDFPENYGNEDLNGKPTTFEVTVNEIKVKELPNLDDEFAKEVSEFDTLEELTKDIEVKLAQDNELKEKREFEEAVIEAVCANTTIDIPEVMIKKEIDQMMKDLEMRLQYQGLDLETYYSYTNNTEEKMRDFMKENAEKKVRTDLVLQKISEVEKIEATEEEIREKAMEVASQYGDKEIEKTADLIVSAQGELLKSDVIISKTLDFIVESSKAIEE</sequence>
<evidence type="ECO:0000256" key="10">
    <source>
        <dbReference type="ARBA" id="ARBA00024849"/>
    </source>
</evidence>
<dbReference type="Pfam" id="PF05698">
    <property type="entry name" value="Trigger_C"/>
    <property type="match status" value="1"/>
</dbReference>
<dbReference type="InterPro" id="IPR001179">
    <property type="entry name" value="PPIase_FKBP_dom"/>
</dbReference>
<dbReference type="RefSeq" id="WP_104410182.1">
    <property type="nucleotide sequence ID" value="NZ_PTIS01000012.1"/>
</dbReference>
<dbReference type="InterPro" id="IPR036611">
    <property type="entry name" value="Trigger_fac_ribosome-bd_sf"/>
</dbReference>
<dbReference type="Gene3D" id="1.10.3120.10">
    <property type="entry name" value="Trigger factor, C-terminal domain"/>
    <property type="match status" value="1"/>
</dbReference>
<dbReference type="GO" id="GO:0051301">
    <property type="term" value="P:cell division"/>
    <property type="evidence" value="ECO:0007669"/>
    <property type="project" value="UniProtKB-KW"/>
</dbReference>
<evidence type="ECO:0000259" key="16">
    <source>
        <dbReference type="PROSITE" id="PS50059"/>
    </source>
</evidence>
<dbReference type="Gene3D" id="3.10.50.40">
    <property type="match status" value="1"/>
</dbReference>
<evidence type="ECO:0000313" key="18">
    <source>
        <dbReference type="Proteomes" id="UP000239863"/>
    </source>
</evidence>
<gene>
    <name evidence="12" type="primary">tig</name>
    <name evidence="17" type="ORF">BD821_11217</name>
</gene>
<dbReference type="PANTHER" id="PTHR30560">
    <property type="entry name" value="TRIGGER FACTOR CHAPERONE AND PEPTIDYL-PROLYL CIS/TRANS ISOMERASE"/>
    <property type="match status" value="1"/>
</dbReference>
<comment type="catalytic activity">
    <reaction evidence="1 12 13">
        <text>[protein]-peptidylproline (omega=180) = [protein]-peptidylproline (omega=0)</text>
        <dbReference type="Rhea" id="RHEA:16237"/>
        <dbReference type="Rhea" id="RHEA-COMP:10747"/>
        <dbReference type="Rhea" id="RHEA-COMP:10748"/>
        <dbReference type="ChEBI" id="CHEBI:83833"/>
        <dbReference type="ChEBI" id="CHEBI:83834"/>
        <dbReference type="EC" id="5.2.1.8"/>
    </reaction>
</comment>
<keyword evidence="6 12" id="KW-0697">Rotamase</keyword>
<comment type="subcellular location">
    <subcellularLocation>
        <location evidence="12">Cytoplasm</location>
    </subcellularLocation>
    <text evidence="12">About half TF is bound to the ribosome near the polypeptide exit tunnel while the other half is free in the cytoplasm.</text>
</comment>
<dbReference type="SUPFAM" id="SSF54534">
    <property type="entry name" value="FKBP-like"/>
    <property type="match status" value="1"/>
</dbReference>
<name>A0A2S6FWN8_9CLOT</name>
<keyword evidence="15" id="KW-0175">Coiled coil</keyword>
<comment type="function">
    <text evidence="10 12">Involved in protein export. Acts as a chaperone by maintaining the newly synthesized protein in an open conformation. Functions as a peptidyl-prolyl cis-trans isomerase.</text>
</comment>
<dbReference type="Pfam" id="PF00254">
    <property type="entry name" value="FKBP_C"/>
    <property type="match status" value="1"/>
</dbReference>
<reference evidence="17 18" key="1">
    <citation type="submission" date="2018-02" db="EMBL/GenBank/DDBJ databases">
        <title>Genomic Encyclopedia of Archaeal and Bacterial Type Strains, Phase II (KMG-II): from individual species to whole genera.</title>
        <authorList>
            <person name="Goeker M."/>
        </authorList>
    </citation>
    <scope>NUCLEOTIDE SEQUENCE [LARGE SCALE GENOMIC DNA]</scope>
    <source>
        <strain evidence="17 18">DSM 15099</strain>
    </source>
</reference>
<dbReference type="InterPro" id="IPR008881">
    <property type="entry name" value="Trigger_fac_ribosome-bd_bac"/>
</dbReference>
<dbReference type="InterPro" id="IPR046357">
    <property type="entry name" value="PPIase_dom_sf"/>
</dbReference>
<evidence type="ECO:0000313" key="17">
    <source>
        <dbReference type="EMBL" id="PPK47876.1"/>
    </source>
</evidence>
<dbReference type="PIRSF" id="PIRSF003095">
    <property type="entry name" value="Trigger_factor"/>
    <property type="match status" value="1"/>
</dbReference>
<dbReference type="GO" id="GO:0051083">
    <property type="term" value="P:'de novo' cotranslational protein folding"/>
    <property type="evidence" value="ECO:0007669"/>
    <property type="project" value="TreeGrafter"/>
</dbReference>
<feature type="domain" description="PPIase FKBP-type" evidence="16">
    <location>
        <begin position="163"/>
        <end position="248"/>
    </location>
</feature>
<evidence type="ECO:0000256" key="3">
    <source>
        <dbReference type="ARBA" id="ARBA00013194"/>
    </source>
</evidence>
<dbReference type="InterPro" id="IPR027304">
    <property type="entry name" value="Trigger_fact/SurA_dom_sf"/>
</dbReference>
<dbReference type="EMBL" id="PTIS01000012">
    <property type="protein sequence ID" value="PPK47876.1"/>
    <property type="molecule type" value="Genomic_DNA"/>
</dbReference>
<dbReference type="Pfam" id="PF05697">
    <property type="entry name" value="Trigger_N"/>
    <property type="match status" value="1"/>
</dbReference>
<organism evidence="17 18">
    <name type="scientific">Clostridium algidicarnis DSM 15099</name>
    <dbReference type="NCBI Taxonomy" id="1121295"/>
    <lineage>
        <taxon>Bacteria</taxon>
        <taxon>Bacillati</taxon>
        <taxon>Bacillota</taxon>
        <taxon>Clostridia</taxon>
        <taxon>Eubacteriales</taxon>
        <taxon>Clostridiaceae</taxon>
        <taxon>Clostridium</taxon>
    </lineage>
</organism>
<dbReference type="HAMAP" id="MF_00303">
    <property type="entry name" value="Trigger_factor_Tig"/>
    <property type="match status" value="1"/>
</dbReference>
<dbReference type="EC" id="5.2.1.8" evidence="3 12"/>
<dbReference type="Gene3D" id="3.30.70.1050">
    <property type="entry name" value="Trigger factor ribosome-binding domain"/>
    <property type="match status" value="1"/>
</dbReference>
<evidence type="ECO:0000256" key="8">
    <source>
        <dbReference type="ARBA" id="ARBA00023235"/>
    </source>
</evidence>
<comment type="caution">
    <text evidence="17">The sequence shown here is derived from an EMBL/GenBank/DDBJ whole genome shotgun (WGS) entry which is preliminary data.</text>
</comment>
<keyword evidence="5 12" id="KW-0132">Cell division</keyword>
<dbReference type="InterPro" id="IPR008880">
    <property type="entry name" value="Trigger_fac_C"/>
</dbReference>
<proteinExistence type="inferred from homology"/>
<evidence type="ECO:0000256" key="15">
    <source>
        <dbReference type="SAM" id="Coils"/>
    </source>
</evidence>
<protein>
    <recommendedName>
        <fullName evidence="4 12">Trigger factor</fullName>
        <shortName evidence="12">TF</shortName>
        <ecNumber evidence="3 12">5.2.1.8</ecNumber>
    </recommendedName>
    <alternativeName>
        <fullName evidence="11 12">PPIase</fullName>
    </alternativeName>
</protein>
<evidence type="ECO:0000256" key="5">
    <source>
        <dbReference type="ARBA" id="ARBA00022618"/>
    </source>
</evidence>
<dbReference type="GO" id="GO:0005737">
    <property type="term" value="C:cytoplasm"/>
    <property type="evidence" value="ECO:0007669"/>
    <property type="project" value="UniProtKB-SubCell"/>
</dbReference>